<sequence>MTARYSVNAARAQRLEALGQHWEFEIDGERYALATELPHKIVKRLADLDPSDVEGMLELLLGGEQFERFRLHEVSVQDVQALVEAYGRDSGMFPGEGSASTSS</sequence>
<protein>
    <submittedName>
        <fullName evidence="1">Uncharacterized protein</fullName>
    </submittedName>
</protein>
<dbReference type="RefSeq" id="WP_117402173.1">
    <property type="nucleotide sequence ID" value="NZ_QVNQ01000008.1"/>
</dbReference>
<organism evidence="1 2">
    <name type="scientific">Actinomadura spongiicola</name>
    <dbReference type="NCBI Taxonomy" id="2303421"/>
    <lineage>
        <taxon>Bacteria</taxon>
        <taxon>Bacillati</taxon>
        <taxon>Actinomycetota</taxon>
        <taxon>Actinomycetes</taxon>
        <taxon>Streptosporangiales</taxon>
        <taxon>Thermomonosporaceae</taxon>
        <taxon>Actinomadura</taxon>
    </lineage>
</organism>
<keyword evidence="2" id="KW-1185">Reference proteome</keyword>
<gene>
    <name evidence="1" type="ORF">D0T12_25200</name>
</gene>
<dbReference type="EMBL" id="QVNQ01000008">
    <property type="protein sequence ID" value="RFS82738.1"/>
    <property type="molecule type" value="Genomic_DNA"/>
</dbReference>
<comment type="caution">
    <text evidence="1">The sequence shown here is derived from an EMBL/GenBank/DDBJ whole genome shotgun (WGS) entry which is preliminary data.</text>
</comment>
<evidence type="ECO:0000313" key="2">
    <source>
        <dbReference type="Proteomes" id="UP000262882"/>
    </source>
</evidence>
<dbReference type="OrthoDB" id="3627708at2"/>
<reference evidence="1 2" key="1">
    <citation type="submission" date="2018-08" db="EMBL/GenBank/DDBJ databases">
        <title>Actinomadura spongicola sp. nov., isolated from marine sponge Leucetta chagosensis.</title>
        <authorList>
            <person name="Li L."/>
            <person name="Lin H.W."/>
        </authorList>
    </citation>
    <scope>NUCLEOTIDE SEQUENCE [LARGE SCALE GENOMIC DNA]</scope>
    <source>
        <strain evidence="1 2">LHW52907</strain>
    </source>
</reference>
<proteinExistence type="predicted"/>
<accession>A0A372GBF1</accession>
<dbReference type="AlphaFoldDB" id="A0A372GBF1"/>
<evidence type="ECO:0000313" key="1">
    <source>
        <dbReference type="EMBL" id="RFS82738.1"/>
    </source>
</evidence>
<name>A0A372GBF1_9ACTN</name>
<dbReference type="Proteomes" id="UP000262882">
    <property type="component" value="Unassembled WGS sequence"/>
</dbReference>